<protein>
    <submittedName>
        <fullName evidence="2">Uncharacterized protein</fullName>
    </submittedName>
</protein>
<feature type="region of interest" description="Disordered" evidence="1">
    <location>
        <begin position="54"/>
        <end position="77"/>
    </location>
</feature>
<dbReference type="AlphaFoldDB" id="A0A8J3SSG0"/>
<evidence type="ECO:0000256" key="1">
    <source>
        <dbReference type="SAM" id="MobiDB-lite"/>
    </source>
</evidence>
<name>A0A8J3SSG0_9ACTN</name>
<evidence type="ECO:0000313" key="2">
    <source>
        <dbReference type="EMBL" id="GIH97870.1"/>
    </source>
</evidence>
<keyword evidence="3" id="KW-1185">Reference proteome</keyword>
<proteinExistence type="predicted"/>
<organism evidence="2 3">
    <name type="scientific">Planobispora siamensis</name>
    <dbReference type="NCBI Taxonomy" id="936338"/>
    <lineage>
        <taxon>Bacteria</taxon>
        <taxon>Bacillati</taxon>
        <taxon>Actinomycetota</taxon>
        <taxon>Actinomycetes</taxon>
        <taxon>Streptosporangiales</taxon>
        <taxon>Streptosporangiaceae</taxon>
        <taxon>Planobispora</taxon>
    </lineage>
</organism>
<dbReference type="RefSeq" id="WP_204069847.1">
    <property type="nucleotide sequence ID" value="NZ_BOOJ01000107.1"/>
</dbReference>
<sequence length="77" mass="8020">MSRGLGRIQRAALEYLRSAPGEPDRITGAPAWSSLSAIAAATFAVEPAAHLLARRPAPEPGPPADERQHVASGARPV</sequence>
<reference evidence="2 3" key="1">
    <citation type="submission" date="2021-01" db="EMBL/GenBank/DDBJ databases">
        <title>Whole genome shotgun sequence of Planobispora siamensis NBRC 107568.</title>
        <authorList>
            <person name="Komaki H."/>
            <person name="Tamura T."/>
        </authorList>
    </citation>
    <scope>NUCLEOTIDE SEQUENCE [LARGE SCALE GENOMIC DNA]</scope>
    <source>
        <strain evidence="2 3">NBRC 107568</strain>
    </source>
</reference>
<dbReference type="EMBL" id="BOOJ01000107">
    <property type="protein sequence ID" value="GIH97870.1"/>
    <property type="molecule type" value="Genomic_DNA"/>
</dbReference>
<comment type="caution">
    <text evidence="2">The sequence shown here is derived from an EMBL/GenBank/DDBJ whole genome shotgun (WGS) entry which is preliminary data.</text>
</comment>
<evidence type="ECO:0000313" key="3">
    <source>
        <dbReference type="Proteomes" id="UP000619788"/>
    </source>
</evidence>
<accession>A0A8J3SSG0</accession>
<dbReference type="Proteomes" id="UP000619788">
    <property type="component" value="Unassembled WGS sequence"/>
</dbReference>
<gene>
    <name evidence="2" type="ORF">Psi01_85000</name>
</gene>